<dbReference type="InterPro" id="IPR011600">
    <property type="entry name" value="Pept_C14_caspase"/>
</dbReference>
<organism evidence="3 4">
    <name type="scientific">Sphaerotilus microaerophilus</name>
    <dbReference type="NCBI Taxonomy" id="2914710"/>
    <lineage>
        <taxon>Bacteria</taxon>
        <taxon>Pseudomonadati</taxon>
        <taxon>Pseudomonadota</taxon>
        <taxon>Betaproteobacteria</taxon>
        <taxon>Burkholderiales</taxon>
        <taxon>Sphaerotilaceae</taxon>
        <taxon>Sphaerotilus</taxon>
    </lineage>
</organism>
<evidence type="ECO:0000313" key="3">
    <source>
        <dbReference type="EMBL" id="BDI04844.1"/>
    </source>
</evidence>
<dbReference type="InterPro" id="IPR052039">
    <property type="entry name" value="Caspase-related_regulators"/>
</dbReference>
<evidence type="ECO:0000256" key="1">
    <source>
        <dbReference type="SAM" id="MobiDB-lite"/>
    </source>
</evidence>
<dbReference type="InterPro" id="IPR001309">
    <property type="entry name" value="Pept_C14_p20"/>
</dbReference>
<proteinExistence type="predicted"/>
<dbReference type="InterPro" id="IPR029030">
    <property type="entry name" value="Caspase-like_dom_sf"/>
</dbReference>
<feature type="compositionally biased region" description="Low complexity" evidence="1">
    <location>
        <begin position="328"/>
        <end position="338"/>
    </location>
</feature>
<dbReference type="Gene3D" id="3.40.50.1460">
    <property type="match status" value="1"/>
</dbReference>
<dbReference type="PANTHER" id="PTHR22576">
    <property type="entry name" value="MUCOSA ASSOCIATED LYMPHOID TISSUE LYMPHOMA TRANSLOCATION PROTEIN 1/PARACASPASE"/>
    <property type="match status" value="1"/>
</dbReference>
<evidence type="ECO:0000313" key="4">
    <source>
        <dbReference type="Proteomes" id="UP001057498"/>
    </source>
</evidence>
<dbReference type="PANTHER" id="PTHR22576:SF37">
    <property type="entry name" value="MUCOSA-ASSOCIATED LYMPHOID TISSUE LYMPHOMA TRANSLOCATION PROTEIN 1"/>
    <property type="match status" value="1"/>
</dbReference>
<keyword evidence="4" id="KW-1185">Reference proteome</keyword>
<evidence type="ECO:0000259" key="2">
    <source>
        <dbReference type="PROSITE" id="PS50208"/>
    </source>
</evidence>
<dbReference type="RefSeq" id="WP_251972933.1">
    <property type="nucleotide sequence ID" value="NZ_AP025730.1"/>
</dbReference>
<feature type="domain" description="Caspase family p20" evidence="2">
    <location>
        <begin position="50"/>
        <end position="178"/>
    </location>
</feature>
<protein>
    <recommendedName>
        <fullName evidence="2">Caspase family p20 domain-containing protein</fullName>
    </recommendedName>
</protein>
<dbReference type="PROSITE" id="PS50208">
    <property type="entry name" value="CASPASE_P20"/>
    <property type="match status" value="1"/>
</dbReference>
<sequence length="514" mass="53788">MTFGFDSRVATGVAVQRALLLARRLLLPWLFGLMLAGLAGQASAAGTQAPARVALVIGNAAYRNAPLSNPGNDAKAMAQQLEQLGFHVIRVQDGTQQQMFQAVRSFGDALRGGVGLFYFAGHGVQVKGRNFLIPVDAQIEREDEVPYKALDVGLVLEKMEAARNPLNIVILDACRNNPFARGLRSASSGGGLAQMDAPSGSLVAFATAPGATAEDGRGANGLYTSHLLRQMAVLGLPIEEVFKRTRVAVKQESGGRQIPWESTSLEGAFFFAGAAGGAAPTGAAGQRGLSEKELWDVIAGAGTASGYRAYLEKYPQGAYADQAQARLAAATATSSTRTPEADRPGSRPPPPGTPAAPGAGFSFSAAEAQLDRQSSAGRVSAARRALADMPCPPERRRARVQLQVGESARGAILGPALAAFLREAGVRVVSQGTSEYRVRGSASTQVGLDWSSGLKEVSVTSVLELAGPRGPVLPSRVVRNETYAGRDVSGAVGELVQRQAGEWAVQLFEAICTH</sequence>
<dbReference type="EMBL" id="AP025730">
    <property type="protein sequence ID" value="BDI04844.1"/>
    <property type="molecule type" value="Genomic_DNA"/>
</dbReference>
<reference evidence="3" key="1">
    <citation type="submission" date="2022-04" db="EMBL/GenBank/DDBJ databases">
        <title>Whole genome sequence of Sphaerotilus sp. FB-5.</title>
        <authorList>
            <person name="Takeda M."/>
            <person name="Narihara S."/>
            <person name="Akimoto M."/>
            <person name="Akimoto R."/>
            <person name="Nishiyashiki S."/>
            <person name="Murakami T."/>
        </authorList>
    </citation>
    <scope>NUCLEOTIDE SEQUENCE</scope>
    <source>
        <strain evidence="3">FB-5</strain>
    </source>
</reference>
<feature type="region of interest" description="Disordered" evidence="1">
    <location>
        <begin position="328"/>
        <end position="360"/>
    </location>
</feature>
<accession>A0ABN6PII5</accession>
<name>A0ABN6PII5_9BURK</name>
<dbReference type="Proteomes" id="UP001057498">
    <property type="component" value="Chromosome"/>
</dbReference>
<dbReference type="SUPFAM" id="SSF52129">
    <property type="entry name" value="Caspase-like"/>
    <property type="match status" value="1"/>
</dbReference>
<dbReference type="Pfam" id="PF00656">
    <property type="entry name" value="Peptidase_C14"/>
    <property type="match status" value="1"/>
</dbReference>
<gene>
    <name evidence="3" type="ORF">CATMQ487_18140</name>
</gene>